<dbReference type="EC" id="2.7.13.3" evidence="2"/>
<dbReference type="PANTHER" id="PTHR43304:SF1">
    <property type="entry name" value="PAC DOMAIN-CONTAINING PROTEIN"/>
    <property type="match status" value="1"/>
</dbReference>
<comment type="caution">
    <text evidence="9">The sequence shown here is derived from an EMBL/GenBank/DDBJ whole genome shotgun (WGS) entry which is preliminary data.</text>
</comment>
<gene>
    <name evidence="9" type="ORF">FTO68_00205</name>
</gene>
<dbReference type="Gene3D" id="3.30.450.40">
    <property type="match status" value="1"/>
</dbReference>
<evidence type="ECO:0000256" key="3">
    <source>
        <dbReference type="ARBA" id="ARBA00022553"/>
    </source>
</evidence>
<dbReference type="InterPro" id="IPR003018">
    <property type="entry name" value="GAF"/>
</dbReference>
<dbReference type="Proteomes" id="UP001524383">
    <property type="component" value="Unassembled WGS sequence"/>
</dbReference>
<dbReference type="InterPro" id="IPR000014">
    <property type="entry name" value="PAS"/>
</dbReference>
<dbReference type="PROSITE" id="PS50112">
    <property type="entry name" value="PAS"/>
    <property type="match status" value="1"/>
</dbReference>
<feature type="domain" description="Histidine kinase" evidence="6">
    <location>
        <begin position="676"/>
        <end position="775"/>
    </location>
</feature>
<dbReference type="Pfam" id="PF02518">
    <property type="entry name" value="HATPase_c"/>
    <property type="match status" value="1"/>
</dbReference>
<feature type="domain" description="PAC" evidence="8">
    <location>
        <begin position="516"/>
        <end position="567"/>
    </location>
</feature>
<dbReference type="SUPFAM" id="SSF55785">
    <property type="entry name" value="PYP-like sensor domain (PAS domain)"/>
    <property type="match status" value="3"/>
</dbReference>
<evidence type="ECO:0000256" key="2">
    <source>
        <dbReference type="ARBA" id="ARBA00012438"/>
    </source>
</evidence>
<dbReference type="InterPro" id="IPR029016">
    <property type="entry name" value="GAF-like_dom_sf"/>
</dbReference>
<evidence type="ECO:0000259" key="7">
    <source>
        <dbReference type="PROSITE" id="PS50112"/>
    </source>
</evidence>
<dbReference type="SMART" id="SM00065">
    <property type="entry name" value="GAF"/>
    <property type="match status" value="1"/>
</dbReference>
<dbReference type="SMART" id="SM00086">
    <property type="entry name" value="PAC"/>
    <property type="match status" value="3"/>
</dbReference>
<accession>A0ABD4TEJ2</accession>
<dbReference type="SMART" id="SM00387">
    <property type="entry name" value="HATPase_c"/>
    <property type="match status" value="1"/>
</dbReference>
<evidence type="ECO:0000259" key="6">
    <source>
        <dbReference type="PROSITE" id="PS50109"/>
    </source>
</evidence>
<evidence type="ECO:0000256" key="1">
    <source>
        <dbReference type="ARBA" id="ARBA00000085"/>
    </source>
</evidence>
<dbReference type="SUPFAM" id="SSF55781">
    <property type="entry name" value="GAF domain-like"/>
    <property type="match status" value="1"/>
</dbReference>
<dbReference type="Gene3D" id="3.30.565.10">
    <property type="entry name" value="Histidine kinase-like ATPase, C-terminal domain"/>
    <property type="match status" value="1"/>
</dbReference>
<dbReference type="CDD" id="cd00130">
    <property type="entry name" value="PAS"/>
    <property type="match status" value="2"/>
</dbReference>
<dbReference type="Pfam" id="PF13426">
    <property type="entry name" value="PAS_9"/>
    <property type="match status" value="2"/>
</dbReference>
<dbReference type="InterPro" id="IPR005467">
    <property type="entry name" value="His_kinase_dom"/>
</dbReference>
<comment type="catalytic activity">
    <reaction evidence="1">
        <text>ATP + protein L-histidine = ADP + protein N-phospho-L-histidine.</text>
        <dbReference type="EC" id="2.7.13.3"/>
    </reaction>
</comment>
<dbReference type="SMART" id="SM00091">
    <property type="entry name" value="PAS"/>
    <property type="match status" value="2"/>
</dbReference>
<dbReference type="InterPro" id="IPR035965">
    <property type="entry name" value="PAS-like_dom_sf"/>
</dbReference>
<evidence type="ECO:0000256" key="5">
    <source>
        <dbReference type="ARBA" id="ARBA00022777"/>
    </source>
</evidence>
<feature type="domain" description="PAC" evidence="8">
    <location>
        <begin position="390"/>
        <end position="440"/>
    </location>
</feature>
<dbReference type="SUPFAM" id="SSF55874">
    <property type="entry name" value="ATPase domain of HSP90 chaperone/DNA topoisomerase II/histidine kinase"/>
    <property type="match status" value="1"/>
</dbReference>
<dbReference type="NCBIfam" id="TIGR00229">
    <property type="entry name" value="sensory_box"/>
    <property type="match status" value="2"/>
</dbReference>
<evidence type="ECO:0000259" key="8">
    <source>
        <dbReference type="PROSITE" id="PS50113"/>
    </source>
</evidence>
<dbReference type="Gene3D" id="3.30.450.20">
    <property type="entry name" value="PAS domain"/>
    <property type="match status" value="3"/>
</dbReference>
<dbReference type="EMBL" id="VOTZ01000001">
    <property type="protein sequence ID" value="MCQ1537432.1"/>
    <property type="molecule type" value="Genomic_DNA"/>
</dbReference>
<feature type="domain" description="PAS" evidence="7">
    <location>
        <begin position="316"/>
        <end position="386"/>
    </location>
</feature>
<dbReference type="Pfam" id="PF08447">
    <property type="entry name" value="PAS_3"/>
    <property type="match status" value="1"/>
</dbReference>
<proteinExistence type="predicted"/>
<dbReference type="InterPro" id="IPR013655">
    <property type="entry name" value="PAS_fold_3"/>
</dbReference>
<name>A0ABD4TEJ2_9EURY</name>
<keyword evidence="5" id="KW-0418">Kinase</keyword>
<dbReference type="Pfam" id="PF01590">
    <property type="entry name" value="GAF"/>
    <property type="match status" value="1"/>
</dbReference>
<dbReference type="AlphaFoldDB" id="A0ABD4TEJ2"/>
<evidence type="ECO:0000313" key="10">
    <source>
        <dbReference type="Proteomes" id="UP001524383"/>
    </source>
</evidence>
<organism evidence="9 10">
    <name type="scientific">Methanocalculus taiwanensis</name>
    <dbReference type="NCBI Taxonomy" id="106207"/>
    <lineage>
        <taxon>Archaea</taxon>
        <taxon>Methanobacteriati</taxon>
        <taxon>Methanobacteriota</taxon>
        <taxon>Stenosarchaea group</taxon>
        <taxon>Methanomicrobia</taxon>
        <taxon>Methanomicrobiales</taxon>
        <taxon>Methanocalculaceae</taxon>
        <taxon>Methanocalculus</taxon>
    </lineage>
</organism>
<dbReference type="InterPro" id="IPR036890">
    <property type="entry name" value="HATPase_C_sf"/>
</dbReference>
<keyword evidence="10" id="KW-1185">Reference proteome</keyword>
<dbReference type="InterPro" id="IPR003594">
    <property type="entry name" value="HATPase_dom"/>
</dbReference>
<dbReference type="RefSeq" id="WP_255331335.1">
    <property type="nucleotide sequence ID" value="NZ_VOTZ01000001.1"/>
</dbReference>
<dbReference type="PROSITE" id="PS50113">
    <property type="entry name" value="PAC"/>
    <property type="match status" value="2"/>
</dbReference>
<sequence>MTIIHDRNPAIMDGCPAPCLTFFAEKTEDLVYRFRVPRGGDPEVLFISGSVRIILGYTPDEFADDPSLLIRILPEDDRSFFKEIACKDGECACTLHLTAKDGSIRVIETKNATLADPKTGDLIIEGIGRDVTDSIEREKEIISRDRILEAVGYTASGFLSKGDWESRIHTVIRRLGEAADASRAYLYMIDWRGDIPSAWLKGEWNAGGIDAGKPYYLDGGRYTEGLPLLLCGETIAGSLRDLGTFGEMVRQASPDTQSILFVPINVKGRVSGFIGFDECRYERIWSQPEIQALEIAGRIIAAAIKRNSDHQALVASENRFRGIFEHSPLGMVLTGPDYMIVEANPAFSRMIGYSRSELLFLSFKDLTHPDDIPGNERGLFDLMQGKVPIYRLEKRYIRNGGSVFWADVTVAPVATPDGNGYIAMIRDISLRKEAERRLAESEEMHRSFLQHFHGIVYRFVEGEPVFLHGAVTEITGYRPDEIGSGNPSWSSLIHPADAPDIMSRYDHLYASPGDRFSADYRIIHRDGSLRWVHEVIKHRIGEAGTSIIEASIFDITRRREMEEALSRSNEKLNLLQSLTRHDIFNQLMGLSAYTELMKDLITDPIGSEYCAGLEATIERIHRISRFTQDYQKVGVHGPAWQDLREVINRGFDARNPDGITLLNEVPVYEIYADPLLEKVVYNLVDNTGKYGGDSVSRFRVSCHEEDGDLLILLEDDGDGIEPALQPHLFEYGAGRGTGLGLFLISEILSITGIGIEAAPGTLGGAGFQIRVPAGGWRGGVYNTSRAS</sequence>
<dbReference type="GO" id="GO:0004673">
    <property type="term" value="F:protein histidine kinase activity"/>
    <property type="evidence" value="ECO:0007669"/>
    <property type="project" value="UniProtKB-EC"/>
</dbReference>
<dbReference type="InterPro" id="IPR001610">
    <property type="entry name" value="PAC"/>
</dbReference>
<dbReference type="InterPro" id="IPR052162">
    <property type="entry name" value="Sensor_kinase/Photoreceptor"/>
</dbReference>
<dbReference type="PANTHER" id="PTHR43304">
    <property type="entry name" value="PHYTOCHROME-LIKE PROTEIN CPH1"/>
    <property type="match status" value="1"/>
</dbReference>
<dbReference type="PROSITE" id="PS50109">
    <property type="entry name" value="HIS_KIN"/>
    <property type="match status" value="1"/>
</dbReference>
<evidence type="ECO:0000256" key="4">
    <source>
        <dbReference type="ARBA" id="ARBA00022679"/>
    </source>
</evidence>
<dbReference type="InterPro" id="IPR000700">
    <property type="entry name" value="PAS-assoc_C"/>
</dbReference>
<keyword evidence="3" id="KW-0597">Phosphoprotein</keyword>
<protein>
    <recommendedName>
        <fullName evidence="2">histidine kinase</fullName>
        <ecNumber evidence="2">2.7.13.3</ecNumber>
    </recommendedName>
</protein>
<keyword evidence="4" id="KW-0808">Transferase</keyword>
<reference evidence="9 10" key="1">
    <citation type="submission" date="2019-08" db="EMBL/GenBank/DDBJ databases">
        <authorList>
            <person name="Chen S.-C."/>
            <person name="Lai M.-C."/>
            <person name="You Y.-T."/>
        </authorList>
    </citation>
    <scope>NUCLEOTIDE SEQUENCE [LARGE SCALE GENOMIC DNA]</scope>
    <source>
        <strain evidence="9 10">P2F9704a</strain>
    </source>
</reference>
<evidence type="ECO:0000313" key="9">
    <source>
        <dbReference type="EMBL" id="MCQ1537432.1"/>
    </source>
</evidence>